<evidence type="ECO:0000313" key="2">
    <source>
        <dbReference type="EMBL" id="SLM15398.1"/>
    </source>
</evidence>
<dbReference type="GO" id="GO:0016075">
    <property type="term" value="P:rRNA catabolic process"/>
    <property type="evidence" value="ECO:0007669"/>
    <property type="project" value="TreeGrafter"/>
</dbReference>
<dbReference type="Pfam" id="PF02452">
    <property type="entry name" value="PemK_toxin"/>
    <property type="match status" value="1"/>
</dbReference>
<dbReference type="PANTHER" id="PTHR33988:SF3">
    <property type="entry name" value="ENDORIBONUCLEASE TOXIN CHPB-RELATED"/>
    <property type="match status" value="1"/>
</dbReference>
<dbReference type="PANTHER" id="PTHR33988">
    <property type="entry name" value="ENDORIBONUCLEASE MAZF-RELATED"/>
    <property type="match status" value="1"/>
</dbReference>
<dbReference type="EMBL" id="FWDM01000001">
    <property type="protein sequence ID" value="SLM09708.1"/>
    <property type="molecule type" value="Genomic_DNA"/>
</dbReference>
<accession>A0A3P3XEU7</accession>
<organism evidence="1">
    <name type="scientific">uncultured spirochete</name>
    <dbReference type="NCBI Taxonomy" id="156406"/>
    <lineage>
        <taxon>Bacteria</taxon>
        <taxon>Pseudomonadati</taxon>
        <taxon>Spirochaetota</taxon>
        <taxon>Spirochaetia</taxon>
        <taxon>Spirochaetales</taxon>
        <taxon>environmental samples</taxon>
    </lineage>
</organism>
<dbReference type="InterPro" id="IPR003477">
    <property type="entry name" value="PemK-like"/>
</dbReference>
<dbReference type="AlphaFoldDB" id="A0A3P3XEU7"/>
<reference evidence="1" key="1">
    <citation type="submission" date="2017-02" db="EMBL/GenBank/DDBJ databases">
        <authorList>
            <person name="Regsiter A."/>
            <person name="William W."/>
        </authorList>
    </citation>
    <scope>NUCLEOTIDE SEQUENCE</scope>
    <source>
        <strain evidence="1">Bib</strain>
    </source>
</reference>
<dbReference type="Gene3D" id="2.30.30.110">
    <property type="match status" value="1"/>
</dbReference>
<dbReference type="GO" id="GO:0003677">
    <property type="term" value="F:DNA binding"/>
    <property type="evidence" value="ECO:0007669"/>
    <property type="project" value="InterPro"/>
</dbReference>
<gene>
    <name evidence="1" type="primary">chpA</name>
    <name evidence="1" type="ORF">SPIROBIBN47_10003</name>
    <name evidence="2" type="ORF">SPIROBIBN47_410078</name>
</gene>
<dbReference type="GO" id="GO:0004521">
    <property type="term" value="F:RNA endonuclease activity"/>
    <property type="evidence" value="ECO:0007669"/>
    <property type="project" value="TreeGrafter"/>
</dbReference>
<dbReference type="InterPro" id="IPR011067">
    <property type="entry name" value="Plasmid_toxin/cell-grow_inhib"/>
</dbReference>
<protein>
    <submittedName>
        <fullName evidence="1">Toxin of the ChpA-ChpR toxin-antitoxin system, endoribonuclease</fullName>
    </submittedName>
</protein>
<dbReference type="NCBIfam" id="NF007386">
    <property type="entry name" value="PRK09907.1"/>
    <property type="match status" value="1"/>
</dbReference>
<proteinExistence type="predicted"/>
<dbReference type="SUPFAM" id="SSF50118">
    <property type="entry name" value="Cell growth inhibitor/plasmid maintenance toxic component"/>
    <property type="match status" value="1"/>
</dbReference>
<evidence type="ECO:0000313" key="1">
    <source>
        <dbReference type="EMBL" id="SLM09708.1"/>
    </source>
</evidence>
<sequence>MVKPKKYVPERGDIVWLDFNPQLGHEQKGRRPALVISFKEYNEKIGLALFCPITSKVKGYPFETEVKGKIINGCVLSDQVKNLDWTVRNVEFIEKIEDEKLNDIIDNILLLIEK</sequence>
<dbReference type="GO" id="GO:0006402">
    <property type="term" value="P:mRNA catabolic process"/>
    <property type="evidence" value="ECO:0007669"/>
    <property type="project" value="TreeGrafter"/>
</dbReference>
<name>A0A3P3XEU7_9SPIR</name>
<dbReference type="EMBL" id="FWDM01000036">
    <property type="protein sequence ID" value="SLM15398.1"/>
    <property type="molecule type" value="Genomic_DNA"/>
</dbReference>